<dbReference type="EMBL" id="BAABRV010000001">
    <property type="protein sequence ID" value="GAA5532338.1"/>
    <property type="molecule type" value="Genomic_DNA"/>
</dbReference>
<protein>
    <recommendedName>
        <fullName evidence="6">DUF11 domain-containing protein</fullName>
    </recommendedName>
</protein>
<dbReference type="RefSeq" id="WP_345451327.1">
    <property type="nucleotide sequence ID" value="NZ_BAABRV010000001.1"/>
</dbReference>
<feature type="domain" description="DUF11" evidence="2">
    <location>
        <begin position="390"/>
        <end position="494"/>
    </location>
</feature>
<dbReference type="PROSITE" id="PS51257">
    <property type="entry name" value="PROKAR_LIPOPROTEIN"/>
    <property type="match status" value="1"/>
</dbReference>
<keyword evidence="1" id="KW-0732">Signal</keyword>
<dbReference type="InterPro" id="IPR013783">
    <property type="entry name" value="Ig-like_fold"/>
</dbReference>
<feature type="domain" description="Phage tail tube protein C-terminal" evidence="3">
    <location>
        <begin position="116"/>
        <end position="159"/>
    </location>
</feature>
<dbReference type="Gene3D" id="2.60.40.1120">
    <property type="entry name" value="Carboxypeptidase-like, regulatory domain"/>
    <property type="match status" value="2"/>
</dbReference>
<dbReference type="InterPro" id="IPR013784">
    <property type="entry name" value="Carb-bd-like_fold"/>
</dbReference>
<evidence type="ECO:0008006" key="6">
    <source>
        <dbReference type="Google" id="ProtNLM"/>
    </source>
</evidence>
<comment type="caution">
    <text evidence="4">The sequence shown here is derived from an EMBL/GenBank/DDBJ whole genome shotgun (WGS) entry which is preliminary data.</text>
</comment>
<dbReference type="Pfam" id="PF01345">
    <property type="entry name" value="DUF11"/>
    <property type="match status" value="2"/>
</dbReference>
<keyword evidence="5" id="KW-1185">Reference proteome</keyword>
<dbReference type="InterPro" id="IPR047589">
    <property type="entry name" value="DUF11_rpt"/>
</dbReference>
<sequence length="963" mass="99115">MNAKIGIIALTSVLLLAACGGNPAPVAATEGSVSVPTSTGYTVVIKDANGNVIPSSDYNKLKPGTYTATYSKEGYISQTQTFTVTAGQTTNLVVPTLLPVGATVGTVSVQNPNGYTVVIKDAGGNTVTSDQYGNLKPGTYTVTYSKEGYVSQTQTFTVTAGQSVSLVAPTLVAVTPATPSGAFYIDANGKQVAITKDDLDNAGTRFVFYAWLENKDGGIDPSKVGGNTDAGMPTAAEMQEVAPLNTQNLAAGYVGYRAADGKVYPIVGANVKWDILEQTGSVRFSAADDGTQASGAPISKQDINDNALSANTYTNSAGGNNVRFPSSPEYPLYNVTGVNTPDITGFTWTALNHDPKFNAATARVRAIASVNGTEITKRFLDKTFAPSAKLEIVKEANQTVGLNQDGTFTVTVRNTGQGPATGIQLQDRLTSGSDDTYSIGAVTANGAATTTAQGDSGFNSTFDLAPGEARTFTFPARSSAVGVFCDTATVTQYTNGAFGVVSSNLNDDACLTVQAPELTITKSLVDANNNPIPSGQQVGPNQEVFAAITVRNGGSAPATNVVVTDNLISGAAASYAIRTPAQGTTANGDDGFTSDPFTLAPGETKTFRFGAVGTQDGTYCDTGSFTATSNNGQALNGTSQQACFQVVSPNLSITKVNQNTNGTTPVNNLYPGSSYQSVITVRNTGTGAATALAVQDILGKLQTGTQYVNFGSGRYSISGTDQTGSVTFAGNTVTTVPASLTLNPGQTLTLTLTSTIPAGAPAGTYCDVASYTSGNGGNGQAQDCVNVVNFVSTQTQMVDANDPINANGTDSTVLTSSLVVEPQSNEGVNNNMVAFNFGSTDARALTPGVFNVTATELYYDPTPVRDPQTGAVSSDYTHSTSQRLTEGTDYTLSGAAQGTQTVNLISGFAIQPGGVVFLRHTVTAPAGTAPRQYYSGFNWTGRGVNDGQTAGGASSEPTSVVNQ</sequence>
<feature type="signal peptide" evidence="1">
    <location>
        <begin position="1"/>
        <end position="28"/>
    </location>
</feature>
<feature type="domain" description="Phage tail tube protein C-terminal" evidence="3">
    <location>
        <begin position="42"/>
        <end position="85"/>
    </location>
</feature>
<gene>
    <name evidence="4" type="ORF">Dalu01_00727</name>
</gene>
<feature type="chain" id="PRO_5047243731" description="DUF11 domain-containing protein" evidence="1">
    <location>
        <begin position="29"/>
        <end position="963"/>
    </location>
</feature>
<proteinExistence type="predicted"/>
<evidence type="ECO:0000313" key="4">
    <source>
        <dbReference type="EMBL" id="GAA5532338.1"/>
    </source>
</evidence>
<organism evidence="4 5">
    <name type="scientific">Deinococcus aluminii</name>
    <dbReference type="NCBI Taxonomy" id="1656885"/>
    <lineage>
        <taxon>Bacteria</taxon>
        <taxon>Thermotogati</taxon>
        <taxon>Deinococcota</taxon>
        <taxon>Deinococci</taxon>
        <taxon>Deinococcales</taxon>
        <taxon>Deinococcaceae</taxon>
        <taxon>Deinococcus</taxon>
    </lineage>
</organism>
<dbReference type="NCBIfam" id="TIGR01451">
    <property type="entry name" value="B_ant_repeat"/>
    <property type="match status" value="1"/>
</dbReference>
<dbReference type="InterPro" id="IPR046763">
    <property type="entry name" value="Phage_tube_C"/>
</dbReference>
<dbReference type="Gene3D" id="2.60.40.10">
    <property type="entry name" value="Immunoglobulins"/>
    <property type="match status" value="2"/>
</dbReference>
<evidence type="ECO:0000313" key="5">
    <source>
        <dbReference type="Proteomes" id="UP001404956"/>
    </source>
</evidence>
<reference evidence="4 5" key="1">
    <citation type="submission" date="2024-02" db="EMBL/GenBank/DDBJ databases">
        <title>Deinococcus aluminii NBRC 112889.</title>
        <authorList>
            <person name="Ichikawa N."/>
            <person name="Katano-Makiyama Y."/>
            <person name="Hidaka K."/>
        </authorList>
    </citation>
    <scope>NUCLEOTIDE SEQUENCE [LARGE SCALE GENOMIC DNA]</scope>
    <source>
        <strain evidence="4 5">NBRC 112889</strain>
    </source>
</reference>
<feature type="domain" description="DUF11" evidence="2">
    <location>
        <begin position="537"/>
        <end position="639"/>
    </location>
</feature>
<evidence type="ECO:0000256" key="1">
    <source>
        <dbReference type="SAM" id="SignalP"/>
    </source>
</evidence>
<evidence type="ECO:0000259" key="3">
    <source>
        <dbReference type="Pfam" id="PF20608"/>
    </source>
</evidence>
<evidence type="ECO:0000259" key="2">
    <source>
        <dbReference type="Pfam" id="PF01345"/>
    </source>
</evidence>
<accession>A0ABP9XAF7</accession>
<name>A0ABP9XAF7_9DEIO</name>
<dbReference type="SUPFAM" id="SSF49452">
    <property type="entry name" value="Starch-binding domain-like"/>
    <property type="match status" value="2"/>
</dbReference>
<dbReference type="Pfam" id="PF20608">
    <property type="entry name" value="Phage_tube_C"/>
    <property type="match status" value="2"/>
</dbReference>
<dbReference type="InterPro" id="IPR001434">
    <property type="entry name" value="OmcB-like_DUF11"/>
</dbReference>
<dbReference type="Proteomes" id="UP001404956">
    <property type="component" value="Unassembled WGS sequence"/>
</dbReference>